<dbReference type="FunFam" id="3.40.50.720:FF:000209">
    <property type="entry name" value="Polyketide synthase Pks12"/>
    <property type="match status" value="1"/>
</dbReference>
<dbReference type="InterPro" id="IPR011032">
    <property type="entry name" value="GroES-like_sf"/>
</dbReference>
<dbReference type="FunFam" id="3.40.50.12780:FF:000013">
    <property type="entry name" value="Long-chain-fatty-acid--AMP ligase FadD32"/>
    <property type="match status" value="1"/>
</dbReference>
<dbReference type="NCBIfam" id="TIGR01746">
    <property type="entry name" value="Thioester-redct"/>
    <property type="match status" value="1"/>
</dbReference>
<dbReference type="SMART" id="SM00826">
    <property type="entry name" value="PKS_DH"/>
    <property type="match status" value="1"/>
</dbReference>
<dbReference type="InterPro" id="IPR013154">
    <property type="entry name" value="ADH-like_N"/>
</dbReference>
<evidence type="ECO:0000256" key="6">
    <source>
        <dbReference type="ARBA" id="ARBA00022832"/>
    </source>
</evidence>
<dbReference type="Gene3D" id="1.10.1200.10">
    <property type="entry name" value="ACP-like"/>
    <property type="match status" value="2"/>
</dbReference>
<evidence type="ECO:0000259" key="10">
    <source>
        <dbReference type="PROSITE" id="PS50075"/>
    </source>
</evidence>
<evidence type="ECO:0000256" key="9">
    <source>
        <dbReference type="SAM" id="MobiDB-lite"/>
    </source>
</evidence>
<dbReference type="Pfam" id="PF00698">
    <property type="entry name" value="Acyl_transf_1"/>
    <property type="match status" value="1"/>
</dbReference>
<organism evidence="13">
    <name type="scientific">freshwater sediment metagenome</name>
    <dbReference type="NCBI Taxonomy" id="556182"/>
    <lineage>
        <taxon>unclassified sequences</taxon>
        <taxon>metagenomes</taxon>
        <taxon>ecological metagenomes</taxon>
    </lineage>
</organism>
<dbReference type="InterPro" id="IPR020806">
    <property type="entry name" value="PKS_PP-bd"/>
</dbReference>
<feature type="domain" description="Carrier" evidence="10">
    <location>
        <begin position="634"/>
        <end position="711"/>
    </location>
</feature>
<feature type="domain" description="Ketosynthase family 3 (KS3)" evidence="11">
    <location>
        <begin position="726"/>
        <end position="1151"/>
    </location>
</feature>
<dbReference type="InterPro" id="IPR016035">
    <property type="entry name" value="Acyl_Trfase/lysoPLipase"/>
</dbReference>
<dbReference type="PANTHER" id="PTHR43775">
    <property type="entry name" value="FATTY ACID SYNTHASE"/>
    <property type="match status" value="1"/>
</dbReference>
<dbReference type="InterPro" id="IPR010080">
    <property type="entry name" value="Thioester_reductase-like_dom"/>
</dbReference>
<dbReference type="CDD" id="cd05195">
    <property type="entry name" value="enoyl_red"/>
    <property type="match status" value="1"/>
</dbReference>
<dbReference type="SUPFAM" id="SSF47336">
    <property type="entry name" value="ACP-like"/>
    <property type="match status" value="2"/>
</dbReference>
<dbReference type="InterPro" id="IPR049552">
    <property type="entry name" value="PKS_DH_N"/>
</dbReference>
<dbReference type="Gene3D" id="3.40.50.11460">
    <property type="match status" value="1"/>
</dbReference>
<dbReference type="InterPro" id="IPR050091">
    <property type="entry name" value="PKS_NRPS_Biosynth_Enz"/>
</dbReference>
<dbReference type="Pfam" id="PF21089">
    <property type="entry name" value="PKS_DH_N"/>
    <property type="match status" value="1"/>
</dbReference>
<dbReference type="InterPro" id="IPR016039">
    <property type="entry name" value="Thiolase-like"/>
</dbReference>
<sequence length="3279" mass="346736">MNNDNLRRLSVADDCSVPDLEGSAYSDRPSSFESNEEVSRRSAGIGALLTSRARHQGARTGFRFLHYYSASTFTEETLTYSELLAQASAVAGSLQISCAPGSRALILCPPGTDYITAFFACQLAGVVAVPAYPPRNARRLERLRAIIDDCGATSILASSSVVEKIRDWSRQDAGCEVVDVSLARKGVAQCRSVAISPDMLAFLQYTSGTTGQPKGVMVSHAAAIENVRQIIELSGCGEEDSGVLWLPPFHDMGLVAGLLVPLAAGFPITLMSPASFLQRPARWLEAMSHFRATITSAPNFAWRLCIDDTSLDTLPALNLSAMRSAFSGAERVDWRVLRSFGEKFGPAGFRMSAFLPVYGMAETVLMATGKARSQGPLVRWIEPLGNSDRREIVDARETDTGDASPIVSCGAIIPGHKLKIVDPESRRETPEQVIGEIWISGPCVSSGYWGKPEATEQAFKARLSDDESQTDYLRTGDLGFVRDSEVYVLGRIKEMVIVRGRNFYAQDIEEAACESDPRMGHDRTIAFGVEKEGGEALVLAHELTRSDLRKNLVHELGSRIRESVLDNFEIEVDEVAFVKPATLPRTSSGKLQRGKTKSLYTSGGLAEVERWRPVERPGVAPASASPRPGAPAGRSTAAVQSWLRSEIAFALNIDVEQVQTGQGFAQLGLDSLGAIRLVSRLSEKLGVHIDASELYDTPTIDALALLLSGERPTNMRRAPASRGHVDEPIAIVGMSCRFPGERQDLAGFWDLISQGRSAISLADGRSSFDALGSLLPGETVQMVRRGGFVSDIDRFDAAFFQIAPVEAIGMDPQQRMVLEVAWSALEHAGLDPKELRGRPVGVFIGISVSDYSHLLSAEGLEGANLYAGAGNASSVAAGRLSYVLGLEGPAVAVDTACSSSLVAVHQACSALQRGEAEMALAGAVNAILRPDVSVAFARARMLSPDGRCKTFDASADGYVRGEGCGVVVLKRLSDAERDGDPILAVIKGSAVNQDGASAGLTVPSGPAQQRAIAEALDRAGLLPEEIDYLEAHGTGTALGDPIEMRAVAAAYGVGRPADRPLLVGSVKTNIGHLESASGMAGLIKAVLSLRHGLVPKHLNFSTPSPHIDWAHLPVKVTSEPTKLPESLNRPWRAGVSAFAFCGTNAHVILESYGQQEGSGLAFLGARRQIAPRLPKELLGYATGDEKLLPRPVRVLPLSGKTAGALRDLAGRWRDWLATQRDGTGANSTALRERLSDGAYTAGVGRSHFAHRAAVVFGETEQLETRLAALAEADDEALAADGISGVATCERRSAGPARIGFLYTGQGSQWIGMGCGLYETEPVFRAVLDRCETVVLALRGASLLDVMFGRGGASGSLDDTSWTQPALYALEAGLTALWASLGVRPSVVMGHSVGELAAAYAAGVYSLEDGMRFAALRGSLMGALPANAGAMLAVFAPAERIAAVLAAHPELSLAADNGAHRVVSGPVAAIDALQAALSAERLRAERLRTSHAFHSQLMDPILDELERALEGVAISTPQTTLISNVSGREVEASERLDGSYWRRHARAPVAFATSVRALSEAGVDCVIEIGPHGVLSPMAAMCWPEGNIPRMAANLSRGRQDCETFAQAVATAYAAGGQFDFAGLYAGEERARTSLPSYPFQRERYWIETKKRSRAPEGHPLLGVRRDTPRGETIFEKELSADDPAWLADHVVFGRVIAPGAFYGVLAAAAAGEMQLEPEGISIEDVQLHMPLLLDGETARSLNLVISRAEDGSHRFEVFSRGTHEEGFVLHAEGRLSAARARGAGVDLASLGAPMNPQDDRALYERFASLGIDYGPAFRGITSISGGDGEALATVRLAEGLEARRAPIHPALLDAIFQTVAAAAPDLGTVFLPFGWERLTLAEPAPQRLVVHARLRGETGENAQTATVDFTLYDEDGRWIGSIDGLILKKANRKALLGAGERVDDLLYDMIWRGVGLPAVESAAPGPFLMTGAIEGPTAARMRAALEGRGVQVLTGAGDPARLLSDTTRMLAEREAALAGVVFIAPECSARIQSAENDVPEALTELLLLTQAVLEARLSLPAGLSVITHAGVLAQAGESVDPAAASLWGFARSLMSEEPALHVRLIDLAPDAQVETDDAALAAALLRTTDEPQLALRANTALAPRLERRRGRLAAPAGGGRLSVKARGSFDGLAIEPADAQPPGPGEVTLAVRAAGLNFRDVLNVLGAYPGDPGALGGEAAGTVVAVGEGVRHLRAGDRAFGLVTGGFSSALTTTATMLRRLPEPLDFAGGATIPVTFATALAAFDLAGLKAGERVLIHAGAGGVGLAAIALAKALGAEVIATASAGKRALLHNLGVAQVFDSRSTSFALDIQNATGGAGVDVVLNSLTGEGFIAATLSCLASGGRFVEIAKRDIWTTEQMAAARPDVAYSILALDDWMANDPERVGALLDRLIPQFSNGTLTPLPRRTYPLSEAVEAMQFMASGRHVGKIVLDPGTGATALYTSGAILITGGLGALGLSAAVFLARAGVRHLVLAGRRGPDAEAAQRIAQITGETGATFAVAQVDVAQRDEVDALVARFSRDDRQSGAEWPALAGVFHAAGVLDDGVVAALDAERLARVFAPKALAAAHLDAATRDRDLAFFVLYSSIAATLGSPGQANYAAANAYLDGLAAARRAAGLAATSIAWGPWAESGMAASETAAANLRRQGLSPLAPDRAHQALLALLANGRANGVAVDADWRRMGELMGASRPPLLSKLIAPAAERAGGPSAFMKQLQDAKAGECENLLVAFLQGELQAVLGLANAPDPKAGFFDLGMDSLMAVELRNRLERAFQGEVAFSNTVVFDYPDALSLAGYIARSLQDTLSKGQDPGAASPRPAREVMTASPDLELLAKDLDRAKALRPPQTSTTPCPHKPRHIFLTGGNGFLGRYLLRDLLVNSDAQITCLVRAENEDAGRERLADALHAIGVDHLGENAAGRLHIALGDLTQPGLGLSAELADSLALGCDTILHCAAAVNHGKPYSHLREANVSSLFPLLDIMSRGAPKAMHFISSILVFDAINGRACIEGEGFPENPPSFSGYAMSKWCAERILMRARSLGFTVNIYRPSLIIGDTQSGYYDIAEDDFGVSYLRIALATGLLPRTELMAVVNVDETSRSIIATTLSGDALNRNFNIFGIDPLETAIVREAAAAVGVTLEEVDIDAWYAAARTAAGSRLDLTTSLMTAEFIEHKLKSTGELARTGKAEPAPIVGLDMALEGEQSQSLAKLRESSEQLTKTLSWLAERTLNHTMNLCPKESNER</sequence>
<dbReference type="SMART" id="SM00822">
    <property type="entry name" value="PKS_KR"/>
    <property type="match status" value="1"/>
</dbReference>
<dbReference type="Gene3D" id="3.30.70.3290">
    <property type="match status" value="1"/>
</dbReference>
<evidence type="ECO:0000256" key="2">
    <source>
        <dbReference type="ARBA" id="ARBA00022450"/>
    </source>
</evidence>
<evidence type="ECO:0000256" key="5">
    <source>
        <dbReference type="ARBA" id="ARBA00022737"/>
    </source>
</evidence>
<dbReference type="Pfam" id="PF00109">
    <property type="entry name" value="ketoacyl-synt"/>
    <property type="match status" value="1"/>
</dbReference>
<dbReference type="InterPro" id="IPR025110">
    <property type="entry name" value="AMP-bd_C"/>
</dbReference>
<dbReference type="InterPro" id="IPR016036">
    <property type="entry name" value="Malonyl_transacylase_ACP-bd"/>
</dbReference>
<dbReference type="InterPro" id="IPR049900">
    <property type="entry name" value="PKS_mFAS_DH"/>
</dbReference>
<dbReference type="SUPFAM" id="SSF53901">
    <property type="entry name" value="Thiolase-like"/>
    <property type="match status" value="1"/>
</dbReference>
<dbReference type="InterPro" id="IPR020841">
    <property type="entry name" value="PKS_Beta-ketoAc_synthase_dom"/>
</dbReference>
<feature type="compositionally biased region" description="Low complexity" evidence="9">
    <location>
        <begin position="616"/>
        <end position="635"/>
    </location>
</feature>
<dbReference type="GO" id="GO:0004312">
    <property type="term" value="F:fatty acid synthase activity"/>
    <property type="evidence" value="ECO:0007669"/>
    <property type="project" value="TreeGrafter"/>
</dbReference>
<dbReference type="SMART" id="SM00823">
    <property type="entry name" value="PKS_PP"/>
    <property type="match status" value="2"/>
</dbReference>
<dbReference type="GO" id="GO:0016491">
    <property type="term" value="F:oxidoreductase activity"/>
    <property type="evidence" value="ECO:0007669"/>
    <property type="project" value="InterPro"/>
</dbReference>
<dbReference type="PROSITE" id="PS00606">
    <property type="entry name" value="KS3_1"/>
    <property type="match status" value="1"/>
</dbReference>
<evidence type="ECO:0000259" key="12">
    <source>
        <dbReference type="PROSITE" id="PS52019"/>
    </source>
</evidence>
<dbReference type="Gene3D" id="3.90.180.10">
    <property type="entry name" value="Medium-chain alcohol dehydrogenases, catalytic domain"/>
    <property type="match status" value="1"/>
</dbReference>
<dbReference type="GO" id="GO:0006633">
    <property type="term" value="P:fatty acid biosynthetic process"/>
    <property type="evidence" value="ECO:0007669"/>
    <property type="project" value="InterPro"/>
</dbReference>
<dbReference type="Pfam" id="PF14765">
    <property type="entry name" value="PS-DH"/>
    <property type="match status" value="1"/>
</dbReference>
<comment type="similarity">
    <text evidence="1">Belongs to the ATP-dependent AMP-binding enzyme family.</text>
</comment>
<evidence type="ECO:0000256" key="7">
    <source>
        <dbReference type="ARBA" id="ARBA00023098"/>
    </source>
</evidence>
<dbReference type="InterPro" id="IPR006162">
    <property type="entry name" value="Ppantetheine_attach_site"/>
</dbReference>
<dbReference type="Gene3D" id="3.40.47.10">
    <property type="match status" value="1"/>
</dbReference>
<dbReference type="InterPro" id="IPR036291">
    <property type="entry name" value="NAD(P)-bd_dom_sf"/>
</dbReference>
<dbReference type="InterPro" id="IPR040097">
    <property type="entry name" value="FAAL/FAAC"/>
</dbReference>
<dbReference type="InterPro" id="IPR057326">
    <property type="entry name" value="KR_dom"/>
</dbReference>
<dbReference type="Gene3D" id="3.10.129.110">
    <property type="entry name" value="Polyketide synthase dehydratase"/>
    <property type="match status" value="1"/>
</dbReference>
<dbReference type="InterPro" id="IPR013968">
    <property type="entry name" value="PKS_KR"/>
</dbReference>
<dbReference type="Pfam" id="PF23024">
    <property type="entry name" value="AMP-dom_DIP2-like"/>
    <property type="match status" value="1"/>
</dbReference>
<dbReference type="PROSITE" id="PS00012">
    <property type="entry name" value="PHOSPHOPANTETHEINE"/>
    <property type="match status" value="2"/>
</dbReference>
<dbReference type="InterPro" id="IPR049551">
    <property type="entry name" value="PKS_DH_C"/>
</dbReference>
<dbReference type="GO" id="GO:0031177">
    <property type="term" value="F:phosphopantetheine binding"/>
    <property type="evidence" value="ECO:0007669"/>
    <property type="project" value="InterPro"/>
</dbReference>
<evidence type="ECO:0000256" key="3">
    <source>
        <dbReference type="ARBA" id="ARBA00022553"/>
    </source>
</evidence>
<evidence type="ECO:0000259" key="11">
    <source>
        <dbReference type="PROSITE" id="PS52004"/>
    </source>
</evidence>
<dbReference type="CDD" id="cd00833">
    <property type="entry name" value="PKS"/>
    <property type="match status" value="1"/>
</dbReference>
<gene>
    <name evidence="13" type="primary">pks12</name>
    <name evidence="13" type="ORF">AMST5_00804</name>
</gene>
<dbReference type="SMART" id="SM00827">
    <property type="entry name" value="PKS_AT"/>
    <property type="match status" value="1"/>
</dbReference>
<dbReference type="GO" id="GO:0071766">
    <property type="term" value="P:Actinobacterium-type cell wall biogenesis"/>
    <property type="evidence" value="ECO:0007669"/>
    <property type="project" value="UniProtKB-ARBA"/>
</dbReference>
<evidence type="ECO:0000256" key="4">
    <source>
        <dbReference type="ARBA" id="ARBA00022679"/>
    </source>
</evidence>
<dbReference type="SUPFAM" id="SSF50129">
    <property type="entry name" value="GroES-like"/>
    <property type="match status" value="1"/>
</dbReference>
<dbReference type="GO" id="GO:0004315">
    <property type="term" value="F:3-oxoacyl-[acyl-carrier-protein] synthase activity"/>
    <property type="evidence" value="ECO:0007669"/>
    <property type="project" value="InterPro"/>
</dbReference>
<dbReference type="Gene3D" id="3.30.300.30">
    <property type="match status" value="1"/>
</dbReference>
<dbReference type="SMART" id="SM00825">
    <property type="entry name" value="PKS_KS"/>
    <property type="match status" value="1"/>
</dbReference>
<dbReference type="InterPro" id="IPR018201">
    <property type="entry name" value="Ketoacyl_synth_AS"/>
</dbReference>
<dbReference type="InterPro" id="IPR020843">
    <property type="entry name" value="ER"/>
</dbReference>
<dbReference type="SUPFAM" id="SSF55048">
    <property type="entry name" value="Probable ACP-binding domain of malonyl-CoA ACP transacylase"/>
    <property type="match status" value="1"/>
</dbReference>
<dbReference type="PROSITE" id="PS50075">
    <property type="entry name" value="CARRIER"/>
    <property type="match status" value="2"/>
</dbReference>
<feature type="domain" description="Carrier" evidence="10">
    <location>
        <begin position="2762"/>
        <end position="2840"/>
    </location>
</feature>
<proteinExistence type="inferred from homology"/>
<dbReference type="InterPro" id="IPR020807">
    <property type="entry name" value="PKS_DH"/>
</dbReference>
<dbReference type="SUPFAM" id="SSF52151">
    <property type="entry name" value="FabD/lysophospholipase-like"/>
    <property type="match status" value="1"/>
</dbReference>
<reference evidence="13" key="1">
    <citation type="submission" date="2023-07" db="EMBL/GenBank/DDBJ databases">
        <authorList>
            <person name="Pelsma A.J. K."/>
        </authorList>
    </citation>
    <scope>NUCLEOTIDE SEQUENCE</scope>
</reference>
<dbReference type="Pfam" id="PF00501">
    <property type="entry name" value="AMP-binding"/>
    <property type="match status" value="1"/>
</dbReference>
<dbReference type="SMART" id="SM01294">
    <property type="entry name" value="PKS_PP_betabranch"/>
    <property type="match status" value="2"/>
</dbReference>
<dbReference type="InterPro" id="IPR014043">
    <property type="entry name" value="Acyl_transferase_dom"/>
</dbReference>
<dbReference type="Gene3D" id="3.40.50.720">
    <property type="entry name" value="NAD(P)-binding Rossmann-like Domain"/>
    <property type="match status" value="3"/>
</dbReference>
<evidence type="ECO:0000256" key="1">
    <source>
        <dbReference type="ARBA" id="ARBA00006432"/>
    </source>
</evidence>
<dbReference type="InterPro" id="IPR042104">
    <property type="entry name" value="PKS_dehydratase_sf"/>
</dbReference>
<dbReference type="InterPro" id="IPR020845">
    <property type="entry name" value="AMP-binding_CS"/>
</dbReference>
<name>A0AA48R992_9ZZZZ</name>
<dbReference type="PROSITE" id="PS52004">
    <property type="entry name" value="KS3_2"/>
    <property type="match status" value="1"/>
</dbReference>
<keyword evidence="2" id="KW-0596">Phosphopantetheine</keyword>
<dbReference type="InterPro" id="IPR009081">
    <property type="entry name" value="PP-bd_ACP"/>
</dbReference>
<dbReference type="CDD" id="cd05931">
    <property type="entry name" value="FAAL"/>
    <property type="match status" value="1"/>
</dbReference>
<dbReference type="InterPro" id="IPR014030">
    <property type="entry name" value="Ketoacyl_synth_N"/>
</dbReference>
<dbReference type="InterPro" id="IPR001227">
    <property type="entry name" value="Ac_transferase_dom_sf"/>
</dbReference>
<dbReference type="SMART" id="SM00829">
    <property type="entry name" value="PKS_ER"/>
    <property type="match status" value="1"/>
</dbReference>
<dbReference type="Pfam" id="PF08659">
    <property type="entry name" value="KR"/>
    <property type="match status" value="1"/>
</dbReference>
<dbReference type="PANTHER" id="PTHR43775:SF37">
    <property type="entry name" value="SI:DKEY-61P9.11"/>
    <property type="match status" value="1"/>
</dbReference>
<keyword evidence="3" id="KW-0597">Phosphoprotein</keyword>
<dbReference type="Pfam" id="PF08240">
    <property type="entry name" value="ADH_N"/>
    <property type="match status" value="1"/>
</dbReference>
<keyword evidence="8" id="KW-0511">Multifunctional enzyme</keyword>
<dbReference type="Gene3D" id="3.40.50.12780">
    <property type="entry name" value="N-terminal domain of ligase-like"/>
    <property type="match status" value="1"/>
</dbReference>
<dbReference type="Pfam" id="PF07993">
    <property type="entry name" value="NAD_binding_4"/>
    <property type="match status" value="1"/>
</dbReference>
<dbReference type="Gene3D" id="3.40.366.10">
    <property type="entry name" value="Malonyl-Coenzyme A Acyl Carrier Protein, domain 2"/>
    <property type="match status" value="1"/>
</dbReference>
<accession>A0AA48R992</accession>
<dbReference type="InterPro" id="IPR036736">
    <property type="entry name" value="ACP-like_sf"/>
</dbReference>
<protein>
    <submittedName>
        <fullName evidence="13">Polyketide synthase 12</fullName>
    </submittedName>
</protein>
<feature type="domain" description="PKS/mFAS DH" evidence="12">
    <location>
        <begin position="1658"/>
        <end position="1936"/>
    </location>
</feature>
<dbReference type="Pfam" id="PF22621">
    <property type="entry name" value="CurL-like_PKS_C"/>
    <property type="match status" value="1"/>
</dbReference>
<dbReference type="PROSITE" id="PS52019">
    <property type="entry name" value="PKS_MFAS_DH"/>
    <property type="match status" value="1"/>
</dbReference>
<keyword evidence="5" id="KW-0677">Repeat</keyword>
<dbReference type="SUPFAM" id="SSF56801">
    <property type="entry name" value="Acetyl-CoA synthetase-like"/>
    <property type="match status" value="1"/>
</dbReference>
<keyword evidence="4" id="KW-0808">Transferase</keyword>
<keyword evidence="6" id="KW-0276">Fatty acid metabolism</keyword>
<dbReference type="InterPro" id="IPR000873">
    <property type="entry name" value="AMP-dep_synth/lig_dom"/>
</dbReference>
<keyword evidence="7" id="KW-0443">Lipid metabolism</keyword>
<dbReference type="InterPro" id="IPR045851">
    <property type="entry name" value="AMP-bd_C_sf"/>
</dbReference>
<feature type="region of interest" description="Disordered" evidence="9">
    <location>
        <begin position="616"/>
        <end position="636"/>
    </location>
</feature>
<dbReference type="PROSITE" id="PS00455">
    <property type="entry name" value="AMP_BINDING"/>
    <property type="match status" value="1"/>
</dbReference>
<dbReference type="FunFam" id="3.40.47.10:FF:000019">
    <property type="entry name" value="Polyketide synthase type I"/>
    <property type="match status" value="1"/>
</dbReference>
<evidence type="ECO:0000256" key="8">
    <source>
        <dbReference type="ARBA" id="ARBA00023268"/>
    </source>
</evidence>
<dbReference type="Pfam" id="PF13602">
    <property type="entry name" value="ADH_zinc_N_2"/>
    <property type="match status" value="1"/>
</dbReference>
<dbReference type="InterPro" id="IPR013120">
    <property type="entry name" value="FAR_NAD-bd"/>
</dbReference>
<dbReference type="InterPro" id="IPR042099">
    <property type="entry name" value="ANL_N_sf"/>
</dbReference>
<dbReference type="Pfam" id="PF02801">
    <property type="entry name" value="Ketoacyl-synt_C"/>
    <property type="match status" value="1"/>
</dbReference>
<dbReference type="EMBL" id="OY288114">
    <property type="protein sequence ID" value="CAJ0855127.1"/>
    <property type="molecule type" value="Genomic_DNA"/>
</dbReference>
<dbReference type="SUPFAM" id="SSF51735">
    <property type="entry name" value="NAD(P)-binding Rossmann-fold domains"/>
    <property type="match status" value="4"/>
</dbReference>
<evidence type="ECO:0000313" key="13">
    <source>
        <dbReference type="EMBL" id="CAJ0855127.1"/>
    </source>
</evidence>
<dbReference type="InterPro" id="IPR014031">
    <property type="entry name" value="Ketoacyl_synth_C"/>
</dbReference>
<dbReference type="Pfam" id="PF00550">
    <property type="entry name" value="PP-binding"/>
    <property type="match status" value="2"/>
</dbReference>